<dbReference type="GO" id="GO:0005911">
    <property type="term" value="C:cell-cell junction"/>
    <property type="evidence" value="ECO:0007669"/>
    <property type="project" value="TreeGrafter"/>
</dbReference>
<evidence type="ECO:0000256" key="6">
    <source>
        <dbReference type="SAM" id="Phobius"/>
    </source>
</evidence>
<dbReference type="SMART" id="SM00409">
    <property type="entry name" value="IG"/>
    <property type="match status" value="2"/>
</dbReference>
<feature type="signal peptide" evidence="7">
    <location>
        <begin position="1"/>
        <end position="20"/>
    </location>
</feature>
<keyword evidence="6" id="KW-1133">Transmembrane helix</keyword>
<dbReference type="InterPro" id="IPR013162">
    <property type="entry name" value="CD80_C2-set"/>
</dbReference>
<dbReference type="EnsemblMetazoa" id="SMAR010827-RA">
    <property type="protein sequence ID" value="SMAR010827-PA"/>
    <property type="gene ID" value="SMAR010827"/>
</dbReference>
<feature type="domain" description="Ig-like" evidence="8">
    <location>
        <begin position="112"/>
        <end position="220"/>
    </location>
</feature>
<dbReference type="Proteomes" id="UP000014500">
    <property type="component" value="Unassembled WGS sequence"/>
</dbReference>
<reference evidence="9" key="2">
    <citation type="submission" date="2015-02" db="UniProtKB">
        <authorList>
            <consortium name="EnsemblMetazoa"/>
        </authorList>
    </citation>
    <scope>IDENTIFICATION</scope>
</reference>
<name>T1JAQ7_STRMM</name>
<evidence type="ECO:0000313" key="10">
    <source>
        <dbReference type="Proteomes" id="UP000014500"/>
    </source>
</evidence>
<dbReference type="GO" id="GO:0050839">
    <property type="term" value="F:cell adhesion molecule binding"/>
    <property type="evidence" value="ECO:0007669"/>
    <property type="project" value="TreeGrafter"/>
</dbReference>
<keyword evidence="3" id="KW-1015">Disulfide bond</keyword>
<evidence type="ECO:0000256" key="1">
    <source>
        <dbReference type="ARBA" id="ARBA00004479"/>
    </source>
</evidence>
<dbReference type="InterPro" id="IPR007110">
    <property type="entry name" value="Ig-like_dom"/>
</dbReference>
<dbReference type="PANTHER" id="PTHR11640">
    <property type="entry name" value="NEPHRIN"/>
    <property type="match status" value="1"/>
</dbReference>
<evidence type="ECO:0000256" key="5">
    <source>
        <dbReference type="ARBA" id="ARBA00023319"/>
    </source>
</evidence>
<dbReference type="HOGENOM" id="CLU_614807_0_0_1"/>
<comment type="subcellular location">
    <subcellularLocation>
        <location evidence="1">Membrane</location>
        <topology evidence="1">Single-pass type I membrane protein</topology>
    </subcellularLocation>
</comment>
<proteinExistence type="predicted"/>
<keyword evidence="5" id="KW-0393">Immunoglobulin domain</keyword>
<evidence type="ECO:0000256" key="3">
    <source>
        <dbReference type="ARBA" id="ARBA00023157"/>
    </source>
</evidence>
<dbReference type="PhylomeDB" id="T1JAQ7"/>
<dbReference type="Gene3D" id="2.60.40.10">
    <property type="entry name" value="Immunoglobulins"/>
    <property type="match status" value="2"/>
</dbReference>
<feature type="chain" id="PRO_5004590348" description="Ig-like domain-containing protein" evidence="7">
    <location>
        <begin position="21"/>
        <end position="446"/>
    </location>
</feature>
<dbReference type="InterPro" id="IPR051275">
    <property type="entry name" value="Cell_adhesion_signaling"/>
</dbReference>
<organism evidence="9 10">
    <name type="scientific">Strigamia maritima</name>
    <name type="common">European centipede</name>
    <name type="synonym">Geophilus maritimus</name>
    <dbReference type="NCBI Taxonomy" id="126957"/>
    <lineage>
        <taxon>Eukaryota</taxon>
        <taxon>Metazoa</taxon>
        <taxon>Ecdysozoa</taxon>
        <taxon>Arthropoda</taxon>
        <taxon>Myriapoda</taxon>
        <taxon>Chilopoda</taxon>
        <taxon>Pleurostigmophora</taxon>
        <taxon>Geophilomorpha</taxon>
        <taxon>Linotaeniidae</taxon>
        <taxon>Strigamia</taxon>
    </lineage>
</organism>
<dbReference type="GO" id="GO:0098609">
    <property type="term" value="P:cell-cell adhesion"/>
    <property type="evidence" value="ECO:0007669"/>
    <property type="project" value="TreeGrafter"/>
</dbReference>
<evidence type="ECO:0000313" key="9">
    <source>
        <dbReference type="EnsemblMetazoa" id="SMAR010827-PA"/>
    </source>
</evidence>
<dbReference type="GO" id="GO:0005886">
    <property type="term" value="C:plasma membrane"/>
    <property type="evidence" value="ECO:0007669"/>
    <property type="project" value="TreeGrafter"/>
</dbReference>
<accession>T1JAQ7</accession>
<keyword evidence="10" id="KW-1185">Reference proteome</keyword>
<dbReference type="AlphaFoldDB" id="T1JAQ7"/>
<evidence type="ECO:0000256" key="2">
    <source>
        <dbReference type="ARBA" id="ARBA00023136"/>
    </source>
</evidence>
<protein>
    <recommendedName>
        <fullName evidence="8">Ig-like domain-containing protein</fullName>
    </recommendedName>
</protein>
<dbReference type="Pfam" id="PF08205">
    <property type="entry name" value="C2-set_2"/>
    <property type="match status" value="1"/>
</dbReference>
<keyword evidence="2 6" id="KW-0472">Membrane</keyword>
<dbReference type="EMBL" id="JH432002">
    <property type="status" value="NOT_ANNOTATED_CDS"/>
    <property type="molecule type" value="Genomic_DNA"/>
</dbReference>
<dbReference type="InterPro" id="IPR003599">
    <property type="entry name" value="Ig_sub"/>
</dbReference>
<dbReference type="STRING" id="126957.T1JAQ7"/>
<dbReference type="InterPro" id="IPR013783">
    <property type="entry name" value="Ig-like_fold"/>
</dbReference>
<evidence type="ECO:0000256" key="7">
    <source>
        <dbReference type="SAM" id="SignalP"/>
    </source>
</evidence>
<keyword evidence="4" id="KW-0325">Glycoprotein</keyword>
<sequence>MFGIMKIFVLLTVCLAGVYSQAADRQFLVERGGNVLLECTTETVGRCTLINSKADIMVDRHSSEPRFHIVDNKTCNFNITNVEVHDSDIYKCTTDNTKVSFNLEVFVTPQEPFLKYQEYVKANNSRNMVHILLDKAVQLECHSNGGYPNATINWFVDNALQSGPLTNTEVHQAGDVVNVVSRLFVQYDAPTYSFDAPAYPNEKTIRCEVEHPAYDEKKVVLRIVGTDKESTELECLANGLPTPEDFNILRKNDGDDNYTSIKKEAIINVTTPGIYRCEARNKNELGDVYEIYQKSPEITVLDPGKAAERVKKSNTGQIIGIVFGTILAIAIVILIVAFLYRKEKLCFATQPTNAHFNSTTNPGNVENGVKTGYENTDAVYENTGKDQKKDGVKDGVNPTSNHQDFAKLDYNNDLKHPKEMLLTLDGSTLLVQQTNCICEDNIRETR</sequence>
<keyword evidence="7" id="KW-0732">Signal</keyword>
<dbReference type="SUPFAM" id="SSF48726">
    <property type="entry name" value="Immunoglobulin"/>
    <property type="match status" value="2"/>
</dbReference>
<evidence type="ECO:0000259" key="8">
    <source>
        <dbReference type="PROSITE" id="PS50835"/>
    </source>
</evidence>
<reference evidence="10" key="1">
    <citation type="submission" date="2011-05" db="EMBL/GenBank/DDBJ databases">
        <authorList>
            <person name="Richards S.R."/>
            <person name="Qu J."/>
            <person name="Jiang H."/>
            <person name="Jhangiani S.N."/>
            <person name="Agravi P."/>
            <person name="Goodspeed R."/>
            <person name="Gross S."/>
            <person name="Mandapat C."/>
            <person name="Jackson L."/>
            <person name="Mathew T."/>
            <person name="Pu L."/>
            <person name="Thornton R."/>
            <person name="Saada N."/>
            <person name="Wilczek-Boney K.B."/>
            <person name="Lee S."/>
            <person name="Kovar C."/>
            <person name="Wu Y."/>
            <person name="Scherer S.E."/>
            <person name="Worley K.C."/>
            <person name="Muzny D.M."/>
            <person name="Gibbs R."/>
        </authorList>
    </citation>
    <scope>NUCLEOTIDE SEQUENCE</scope>
    <source>
        <strain evidence="10">Brora</strain>
    </source>
</reference>
<dbReference type="InterPro" id="IPR036179">
    <property type="entry name" value="Ig-like_dom_sf"/>
</dbReference>
<feature type="transmembrane region" description="Helical" evidence="6">
    <location>
        <begin position="318"/>
        <end position="340"/>
    </location>
</feature>
<dbReference type="PROSITE" id="PS50835">
    <property type="entry name" value="IG_LIKE"/>
    <property type="match status" value="1"/>
</dbReference>
<dbReference type="PANTHER" id="PTHR11640:SF162">
    <property type="entry name" value="BASAL CELL ADHESION MOLECULE ISOFORM X1-RELATED"/>
    <property type="match status" value="1"/>
</dbReference>
<keyword evidence="6" id="KW-0812">Transmembrane</keyword>
<evidence type="ECO:0000256" key="4">
    <source>
        <dbReference type="ARBA" id="ARBA00023180"/>
    </source>
</evidence>